<organism evidence="2 3">
    <name type="scientific">Golovinomyces cichoracearum</name>
    <dbReference type="NCBI Taxonomy" id="62708"/>
    <lineage>
        <taxon>Eukaryota</taxon>
        <taxon>Fungi</taxon>
        <taxon>Dikarya</taxon>
        <taxon>Ascomycota</taxon>
        <taxon>Pezizomycotina</taxon>
        <taxon>Leotiomycetes</taxon>
        <taxon>Erysiphales</taxon>
        <taxon>Erysiphaceae</taxon>
        <taxon>Golovinomyces</taxon>
    </lineage>
</organism>
<feature type="compositionally biased region" description="Polar residues" evidence="1">
    <location>
        <begin position="245"/>
        <end position="258"/>
    </location>
</feature>
<name>A0A420JC87_9PEZI</name>
<protein>
    <submittedName>
        <fullName evidence="2">Uncharacterized protein</fullName>
    </submittedName>
</protein>
<evidence type="ECO:0000313" key="2">
    <source>
        <dbReference type="EMBL" id="RKF87686.1"/>
    </source>
</evidence>
<accession>A0A420JC87</accession>
<comment type="caution">
    <text evidence="2">The sequence shown here is derived from an EMBL/GenBank/DDBJ whole genome shotgun (WGS) entry which is preliminary data.</text>
</comment>
<dbReference type="Proteomes" id="UP000285326">
    <property type="component" value="Unassembled WGS sequence"/>
</dbReference>
<evidence type="ECO:0000313" key="3">
    <source>
        <dbReference type="Proteomes" id="UP000285326"/>
    </source>
</evidence>
<gene>
    <name evidence="2" type="ORF">GcM1_084002</name>
</gene>
<evidence type="ECO:0000256" key="1">
    <source>
        <dbReference type="SAM" id="MobiDB-lite"/>
    </source>
</evidence>
<proteinExistence type="predicted"/>
<dbReference type="EMBL" id="MCBS01008474">
    <property type="protein sequence ID" value="RKF87686.1"/>
    <property type="molecule type" value="Genomic_DNA"/>
</dbReference>
<sequence>MEAVWRSLKLYELVVEGKRPEPGSGPEKNEAFDAMFHAAIGLHLQVVGPNVIKHIVDFKNPHEMWMHLKLEYKRGSSFGLVFQLGKIMDVHNNIEDPISISSLLSGDSTDEYRVLFARCFNIDKEKRDFLLGMLSRHHKSAVNNLITRDDLSYAQVKQHLFDMDYDPPSQNSAFLTERQSEKSALPKPFRPNKVGRKITCSYCLKHFPSIAKRHTWQIFRKKRAAESSKNKNKLNTPAKEVAHMTSATDDQSALSTYR</sequence>
<dbReference type="AlphaFoldDB" id="A0A420JC87"/>
<reference evidence="2 3" key="1">
    <citation type="journal article" date="2018" name="BMC Genomics">
        <title>Comparative genome analyses reveal sequence features reflecting distinct modes of host-adaptation between dicot and monocot powdery mildew.</title>
        <authorList>
            <person name="Wu Y."/>
            <person name="Ma X."/>
            <person name="Pan Z."/>
            <person name="Kale S.D."/>
            <person name="Song Y."/>
            <person name="King H."/>
            <person name="Zhang Q."/>
            <person name="Presley C."/>
            <person name="Deng X."/>
            <person name="Wei C.I."/>
            <person name="Xiao S."/>
        </authorList>
    </citation>
    <scope>NUCLEOTIDE SEQUENCE [LARGE SCALE GENOMIC DNA]</scope>
    <source>
        <strain evidence="2">UMSG1</strain>
    </source>
</reference>
<feature type="region of interest" description="Disordered" evidence="1">
    <location>
        <begin position="222"/>
        <end position="258"/>
    </location>
</feature>